<dbReference type="PANTHER" id="PTHR43479:SF11">
    <property type="entry name" value="ACREF_ENVCD OPERON REPRESSOR-RELATED"/>
    <property type="match status" value="1"/>
</dbReference>
<protein>
    <submittedName>
        <fullName evidence="4">TetR family transcriptional regulator</fullName>
    </submittedName>
</protein>
<reference evidence="5" key="3">
    <citation type="journal article" date="2011" name="PLoS ONE">
        <title>Genome sequence of a mesophilic hydrogenotrophic methanogen Methanocella paludicola, the first cultivated representative of the order Methanocellales.</title>
        <authorList>
            <person name="Sakai S."/>
            <person name="Takaki Y."/>
            <person name="Shimamura S."/>
            <person name="Sekine M."/>
            <person name="Tajima T."/>
            <person name="Kosugi H."/>
            <person name="Ichikawa N."/>
            <person name="Tasumi E."/>
            <person name="Hiraki A.T."/>
            <person name="Shimizu A."/>
            <person name="Kato Y."/>
            <person name="Nishiko R."/>
            <person name="Mori K."/>
            <person name="Fujita N."/>
            <person name="Imachi H."/>
            <person name="Takai K."/>
        </authorList>
    </citation>
    <scope>NUCLEOTIDE SEQUENCE [LARGE SCALE GENOMIC DNA]</scope>
    <source>
        <strain evidence="5">DSM 17711 / JCM 13418 / NBRC 101707 / SANAE</strain>
    </source>
</reference>
<sequence length="225" mass="25745">MEISMAVKRKSGRPVKVPGEKETKEKILDAAIDLFAARGYDHVTIRDIAAAVGIKESSIYKHYSGKEEILGKIFEYVLLRWDQSKVGRWSDSDEAEAQIVSMGLDGFMAMAIGVSGSWLEDPRMEKIMRIAFIELYHNDQVKNFMLTFFGAGPEFFEASFAILMKHRLIKPADPKVLTDEYMSFYMMALVDHFLLRYGSSSKSFVEEYGARIEEHNEFFKNAIRP</sequence>
<dbReference type="InterPro" id="IPR009057">
    <property type="entry name" value="Homeodomain-like_sf"/>
</dbReference>
<evidence type="ECO:0000313" key="4">
    <source>
        <dbReference type="EMBL" id="BAI60667.1"/>
    </source>
</evidence>
<gene>
    <name evidence="4" type="ordered locus">MCP_0595</name>
</gene>
<accession>D1YW45</accession>
<feature type="DNA-binding region" description="H-T-H motif" evidence="2">
    <location>
        <begin position="44"/>
        <end position="63"/>
    </location>
</feature>
<dbReference type="InterPro" id="IPR050624">
    <property type="entry name" value="HTH-type_Tx_Regulator"/>
</dbReference>
<dbReference type="KEGG" id="mpd:MCP_0595"/>
<dbReference type="Proteomes" id="UP000001882">
    <property type="component" value="Chromosome"/>
</dbReference>
<name>D1YW45_METPS</name>
<organism evidence="4 5">
    <name type="scientific">Methanocella paludicola (strain DSM 17711 / JCM 13418 / NBRC 101707 / SANAE)</name>
    <dbReference type="NCBI Taxonomy" id="304371"/>
    <lineage>
        <taxon>Archaea</taxon>
        <taxon>Methanobacteriati</taxon>
        <taxon>Methanobacteriota</taxon>
        <taxon>Stenosarchaea group</taxon>
        <taxon>Methanomicrobia</taxon>
        <taxon>Methanocellales</taxon>
        <taxon>Methanocellaceae</taxon>
        <taxon>Methanocella</taxon>
    </lineage>
</organism>
<reference evidence="4 5" key="2">
    <citation type="journal article" date="2008" name="Int. J. Syst. Evol. Microbiol.">
        <title>Methanocella paludicola gen. nov., sp. nov., a methane-producing archaeon, the first isolate of the lineage 'Rice Cluster I', and proposal of the new archaeal order Methanocellales ord. nov.</title>
        <authorList>
            <person name="Sakai S."/>
            <person name="Imachi H."/>
            <person name="Hanada S."/>
            <person name="Ohashi A."/>
            <person name="Harada H."/>
            <person name="Kamagata Y."/>
        </authorList>
    </citation>
    <scope>NUCLEOTIDE SEQUENCE [LARGE SCALE GENOMIC DNA]</scope>
    <source>
        <strain evidence="5">DSM 17711 / JCM 13418 / NBRC 101707 / SANAE</strain>
    </source>
</reference>
<evidence type="ECO:0000256" key="1">
    <source>
        <dbReference type="ARBA" id="ARBA00023125"/>
    </source>
</evidence>
<dbReference type="SUPFAM" id="SSF46689">
    <property type="entry name" value="Homeodomain-like"/>
    <property type="match status" value="1"/>
</dbReference>
<evidence type="ECO:0000256" key="2">
    <source>
        <dbReference type="PROSITE-ProRule" id="PRU00335"/>
    </source>
</evidence>
<dbReference type="InterPro" id="IPR001647">
    <property type="entry name" value="HTH_TetR"/>
</dbReference>
<evidence type="ECO:0000259" key="3">
    <source>
        <dbReference type="PROSITE" id="PS50977"/>
    </source>
</evidence>
<dbReference type="eggNOG" id="arCOG02648">
    <property type="taxonomic scope" value="Archaea"/>
</dbReference>
<dbReference type="Pfam" id="PF00440">
    <property type="entry name" value="TetR_N"/>
    <property type="match status" value="1"/>
</dbReference>
<dbReference type="PRINTS" id="PR00455">
    <property type="entry name" value="HTHTETR"/>
</dbReference>
<dbReference type="AlphaFoldDB" id="D1YW45"/>
<keyword evidence="5" id="KW-1185">Reference proteome</keyword>
<dbReference type="GO" id="GO:0003677">
    <property type="term" value="F:DNA binding"/>
    <property type="evidence" value="ECO:0007669"/>
    <property type="project" value="UniProtKB-UniRule"/>
</dbReference>
<dbReference type="Gene3D" id="1.10.357.10">
    <property type="entry name" value="Tetracycline Repressor, domain 2"/>
    <property type="match status" value="1"/>
</dbReference>
<proteinExistence type="predicted"/>
<dbReference type="STRING" id="304371.MCP_0595"/>
<dbReference type="PROSITE" id="PS50977">
    <property type="entry name" value="HTH_TETR_2"/>
    <property type="match status" value="1"/>
</dbReference>
<evidence type="ECO:0000313" key="5">
    <source>
        <dbReference type="Proteomes" id="UP000001882"/>
    </source>
</evidence>
<dbReference type="EMBL" id="AP011532">
    <property type="protein sequence ID" value="BAI60667.1"/>
    <property type="molecule type" value="Genomic_DNA"/>
</dbReference>
<keyword evidence="1 2" id="KW-0238">DNA-binding</keyword>
<feature type="domain" description="HTH tetR-type" evidence="3">
    <location>
        <begin position="21"/>
        <end position="81"/>
    </location>
</feature>
<dbReference type="PANTHER" id="PTHR43479">
    <property type="entry name" value="ACREF/ENVCD OPERON REPRESSOR-RELATED"/>
    <property type="match status" value="1"/>
</dbReference>
<reference evidence="4 5" key="1">
    <citation type="journal article" date="2007" name="Appl. Environ. Microbiol.">
        <title>Isolation of key methanogens for global methane emission from rice paddy fields: a novel isolate affiliated with the clone cluster rice cluster I.</title>
        <authorList>
            <person name="Sakai S."/>
            <person name="Imachi H."/>
            <person name="Sekiguchi Y."/>
            <person name="Ohashi A."/>
            <person name="Harada H."/>
            <person name="Kamagata Y."/>
        </authorList>
    </citation>
    <scope>NUCLEOTIDE SEQUENCE [LARGE SCALE GENOMIC DNA]</scope>
    <source>
        <strain evidence="5">DSM 17711 / JCM 13418 / NBRC 101707 / SANAE</strain>
    </source>
</reference>
<dbReference type="InParanoid" id="D1YW45"/>
<dbReference type="OrthoDB" id="147294at2157"/>